<dbReference type="InterPro" id="IPR001128">
    <property type="entry name" value="Cyt_P450"/>
</dbReference>
<sequence>MLSIYLPIFLIVAFYSLYYYFSRNFNYWKKKNVPGPKPTPFYGNLKQTALRKKNISVAFEEFYNAYPKEKYVGVYRMTTPCLLIRDLDIIKQIMIKDFDLFQDRGLEFSKSGLGQNLFHADGDTWSALRTRFTPVYTSGNLKNMFPLISSRANVFINHLVNKCKDPTELEMHGLVQKYTVSTIFACAFGVDIDYFHSDLDDGLKAVDKMVLTPTYANEFDMMYPGILRKLNVSIFPAKAIEFFENLVSNIITQRNGKPSGRGDFMDLVLQLRQKGEVQSTRGIEGTERKMLEITDDIIAGQAFVFYVGGYETSATTVAILMYYLATYPEVQEKIIEEVDRVTAEHGGEITYDCLQDMKYLEKAFKETLRINPIVDPLQRQAKVNYKVPGTDLVIEKGQVIFVSARGIQRDEKYYPKPEVFDPSRFDSEIEGARHSCAYLPFGTGPRNCIGMRFGIIQSRMGVAKILSKFRVEACSKTELKIEPNRVISGPENGIHVRLVPRKSSN</sequence>
<keyword evidence="10 16" id="KW-0560">Oxidoreductase</keyword>
<keyword evidence="11 15" id="KW-0408">Iron</keyword>
<evidence type="ECO:0000256" key="3">
    <source>
        <dbReference type="ARBA" id="ARBA00004406"/>
    </source>
</evidence>
<comment type="similarity">
    <text evidence="4 16">Belongs to the cytochrome P450 family.</text>
</comment>
<name>W5W4U7_LYMDI</name>
<evidence type="ECO:0000256" key="10">
    <source>
        <dbReference type="ARBA" id="ARBA00023002"/>
    </source>
</evidence>
<keyword evidence="17" id="KW-0812">Transmembrane</keyword>
<evidence type="ECO:0000256" key="4">
    <source>
        <dbReference type="ARBA" id="ARBA00010617"/>
    </source>
</evidence>
<reference evidence="18" key="1">
    <citation type="submission" date="2013-11" db="EMBL/GenBank/DDBJ databases">
        <title>Transcription profiling of twelve cytochrome P450 genes responding to three insecticides in Asian gypsy moth Lymantria dispar.</title>
        <authorList>
            <person name="Cao C."/>
        </authorList>
    </citation>
    <scope>NUCLEOTIDE SEQUENCE</scope>
</reference>
<dbReference type="InterPro" id="IPR050476">
    <property type="entry name" value="Insect_CytP450_Detox"/>
</dbReference>
<dbReference type="GO" id="GO:0020037">
    <property type="term" value="F:heme binding"/>
    <property type="evidence" value="ECO:0007669"/>
    <property type="project" value="InterPro"/>
</dbReference>
<keyword evidence="6 15" id="KW-0349">Heme</keyword>
<comment type="subcellular location">
    <subcellularLocation>
        <location evidence="3">Endoplasmic reticulum membrane</location>
        <topology evidence="3">Peripheral membrane protein</topology>
    </subcellularLocation>
    <subcellularLocation>
        <location evidence="2">Microsome membrane</location>
        <topology evidence="2">Peripheral membrane protein</topology>
    </subcellularLocation>
</comment>
<gene>
    <name evidence="18" type="primary">CYP6B53</name>
</gene>
<comment type="cofactor">
    <cofactor evidence="1 15">
        <name>heme</name>
        <dbReference type="ChEBI" id="CHEBI:30413"/>
    </cofactor>
</comment>
<dbReference type="InterPro" id="IPR002401">
    <property type="entry name" value="Cyt_P450_E_grp-I"/>
</dbReference>
<dbReference type="SUPFAM" id="SSF48264">
    <property type="entry name" value="Cytochrome P450"/>
    <property type="match status" value="1"/>
</dbReference>
<dbReference type="PRINTS" id="PR00385">
    <property type="entry name" value="P450"/>
</dbReference>
<keyword evidence="8" id="KW-0256">Endoplasmic reticulum</keyword>
<evidence type="ECO:0000256" key="15">
    <source>
        <dbReference type="PIRSR" id="PIRSR602401-1"/>
    </source>
</evidence>
<keyword evidence="12 16" id="KW-0503">Monooxygenase</keyword>
<evidence type="ECO:0000256" key="8">
    <source>
        <dbReference type="ARBA" id="ARBA00022824"/>
    </source>
</evidence>
<evidence type="ECO:0000256" key="11">
    <source>
        <dbReference type="ARBA" id="ARBA00023004"/>
    </source>
</evidence>
<dbReference type="CDD" id="cd11056">
    <property type="entry name" value="CYP6-like"/>
    <property type="match status" value="1"/>
</dbReference>
<evidence type="ECO:0000256" key="14">
    <source>
        <dbReference type="ARBA" id="ARBA00047827"/>
    </source>
</evidence>
<evidence type="ECO:0000256" key="2">
    <source>
        <dbReference type="ARBA" id="ARBA00004174"/>
    </source>
</evidence>
<evidence type="ECO:0000256" key="12">
    <source>
        <dbReference type="ARBA" id="ARBA00023033"/>
    </source>
</evidence>
<dbReference type="FunFam" id="1.10.630.10:FF:000042">
    <property type="entry name" value="Cytochrome P450"/>
    <property type="match status" value="1"/>
</dbReference>
<evidence type="ECO:0000313" key="18">
    <source>
        <dbReference type="EMBL" id="AHH92932.1"/>
    </source>
</evidence>
<dbReference type="InterPro" id="IPR017972">
    <property type="entry name" value="Cyt_P450_CS"/>
</dbReference>
<keyword evidence="13 17" id="KW-0472">Membrane</keyword>
<dbReference type="SMR" id="W5W4U7"/>
<dbReference type="Pfam" id="PF00067">
    <property type="entry name" value="p450"/>
    <property type="match status" value="1"/>
</dbReference>
<proteinExistence type="evidence at transcript level"/>
<dbReference type="InterPro" id="IPR036396">
    <property type="entry name" value="Cyt_P450_sf"/>
</dbReference>
<dbReference type="GO" id="GO:0016712">
    <property type="term" value="F:oxidoreductase activity, acting on paired donors, with incorporation or reduction of molecular oxygen, reduced flavin or flavoprotein as one donor, and incorporation of one atom of oxygen"/>
    <property type="evidence" value="ECO:0007669"/>
    <property type="project" value="UniProtKB-EC"/>
</dbReference>
<dbReference type="PRINTS" id="PR00463">
    <property type="entry name" value="EP450I"/>
</dbReference>
<dbReference type="EC" id="1.14.14.1" evidence="5"/>
<keyword evidence="9" id="KW-0492">Microsome</keyword>
<protein>
    <recommendedName>
        <fullName evidence="5">unspecific monooxygenase</fullName>
        <ecNumber evidence="5">1.14.14.1</ecNumber>
    </recommendedName>
</protein>
<dbReference type="PANTHER" id="PTHR24292:SF54">
    <property type="entry name" value="CYP9F3-RELATED"/>
    <property type="match status" value="1"/>
</dbReference>
<feature type="binding site" description="axial binding residue" evidence="15">
    <location>
        <position position="448"/>
    </location>
    <ligand>
        <name>heme</name>
        <dbReference type="ChEBI" id="CHEBI:30413"/>
    </ligand>
    <ligandPart>
        <name>Fe</name>
        <dbReference type="ChEBI" id="CHEBI:18248"/>
    </ligandPart>
</feature>
<evidence type="ECO:0000256" key="5">
    <source>
        <dbReference type="ARBA" id="ARBA00012109"/>
    </source>
</evidence>
<dbReference type="GO" id="GO:0005789">
    <property type="term" value="C:endoplasmic reticulum membrane"/>
    <property type="evidence" value="ECO:0007669"/>
    <property type="project" value="UniProtKB-SubCell"/>
</dbReference>
<evidence type="ECO:0000256" key="9">
    <source>
        <dbReference type="ARBA" id="ARBA00022848"/>
    </source>
</evidence>
<accession>W5W4U7</accession>
<comment type="catalytic activity">
    <reaction evidence="14">
        <text>an organic molecule + reduced [NADPH--hemoprotein reductase] + O2 = an alcohol + oxidized [NADPH--hemoprotein reductase] + H2O + H(+)</text>
        <dbReference type="Rhea" id="RHEA:17149"/>
        <dbReference type="Rhea" id="RHEA-COMP:11964"/>
        <dbReference type="Rhea" id="RHEA-COMP:11965"/>
        <dbReference type="ChEBI" id="CHEBI:15377"/>
        <dbReference type="ChEBI" id="CHEBI:15378"/>
        <dbReference type="ChEBI" id="CHEBI:15379"/>
        <dbReference type="ChEBI" id="CHEBI:30879"/>
        <dbReference type="ChEBI" id="CHEBI:57618"/>
        <dbReference type="ChEBI" id="CHEBI:58210"/>
        <dbReference type="ChEBI" id="CHEBI:142491"/>
        <dbReference type="EC" id="1.14.14.1"/>
    </reaction>
</comment>
<evidence type="ECO:0000256" key="7">
    <source>
        <dbReference type="ARBA" id="ARBA00022723"/>
    </source>
</evidence>
<keyword evidence="7 15" id="KW-0479">Metal-binding</keyword>
<dbReference type="AlphaFoldDB" id="W5W4U7"/>
<dbReference type="PANTHER" id="PTHR24292">
    <property type="entry name" value="CYTOCHROME P450"/>
    <property type="match status" value="1"/>
</dbReference>
<dbReference type="PROSITE" id="PS00086">
    <property type="entry name" value="CYTOCHROME_P450"/>
    <property type="match status" value="1"/>
</dbReference>
<dbReference type="EMBL" id="KF853194">
    <property type="protein sequence ID" value="AHH92932.1"/>
    <property type="molecule type" value="mRNA"/>
</dbReference>
<evidence type="ECO:0000256" key="17">
    <source>
        <dbReference type="SAM" id="Phobius"/>
    </source>
</evidence>
<dbReference type="Gene3D" id="1.10.630.10">
    <property type="entry name" value="Cytochrome P450"/>
    <property type="match status" value="1"/>
</dbReference>
<evidence type="ECO:0000256" key="16">
    <source>
        <dbReference type="RuleBase" id="RU000461"/>
    </source>
</evidence>
<evidence type="ECO:0000256" key="13">
    <source>
        <dbReference type="ARBA" id="ARBA00023136"/>
    </source>
</evidence>
<feature type="transmembrane region" description="Helical" evidence="17">
    <location>
        <begin position="6"/>
        <end position="21"/>
    </location>
</feature>
<keyword evidence="17" id="KW-1133">Transmembrane helix</keyword>
<organism evidence="18">
    <name type="scientific">Lymantria dispar</name>
    <name type="common">Gypsy moth</name>
    <name type="synonym">Porthetria dispar</name>
    <dbReference type="NCBI Taxonomy" id="13123"/>
    <lineage>
        <taxon>Eukaryota</taxon>
        <taxon>Metazoa</taxon>
        <taxon>Ecdysozoa</taxon>
        <taxon>Arthropoda</taxon>
        <taxon>Hexapoda</taxon>
        <taxon>Insecta</taxon>
        <taxon>Pterygota</taxon>
        <taxon>Neoptera</taxon>
        <taxon>Endopterygota</taxon>
        <taxon>Lepidoptera</taxon>
        <taxon>Glossata</taxon>
        <taxon>Ditrysia</taxon>
        <taxon>Noctuoidea</taxon>
        <taxon>Erebidae</taxon>
        <taxon>Lymantriinae</taxon>
        <taxon>Lymantria</taxon>
    </lineage>
</organism>
<evidence type="ECO:0000256" key="1">
    <source>
        <dbReference type="ARBA" id="ARBA00001971"/>
    </source>
</evidence>
<evidence type="ECO:0000256" key="6">
    <source>
        <dbReference type="ARBA" id="ARBA00022617"/>
    </source>
</evidence>
<dbReference type="GO" id="GO:0005506">
    <property type="term" value="F:iron ion binding"/>
    <property type="evidence" value="ECO:0007669"/>
    <property type="project" value="InterPro"/>
</dbReference>